<dbReference type="InterPro" id="IPR051697">
    <property type="entry name" value="Patched_domain-protein"/>
</dbReference>
<evidence type="ECO:0000256" key="5">
    <source>
        <dbReference type="ARBA" id="ARBA00023136"/>
    </source>
</evidence>
<accession>A0A914VRL8</accession>
<dbReference type="Gene3D" id="1.20.1640.10">
    <property type="entry name" value="Multidrug efflux transporter AcrB transmembrane domain"/>
    <property type="match status" value="2"/>
</dbReference>
<dbReference type="SUPFAM" id="SSF82866">
    <property type="entry name" value="Multidrug efflux transporter AcrB transmembrane domain"/>
    <property type="match status" value="2"/>
</dbReference>
<feature type="transmembrane region" description="Helical" evidence="7">
    <location>
        <begin position="15"/>
        <end position="34"/>
    </location>
</feature>
<dbReference type="InterPro" id="IPR003392">
    <property type="entry name" value="PTHD_SSD"/>
</dbReference>
<feature type="transmembrane region" description="Helical" evidence="7">
    <location>
        <begin position="715"/>
        <end position="735"/>
    </location>
</feature>
<feature type="domain" description="SSD" evidence="8">
    <location>
        <begin position="265"/>
        <end position="436"/>
    </location>
</feature>
<evidence type="ECO:0000313" key="9">
    <source>
        <dbReference type="Proteomes" id="UP000887566"/>
    </source>
</evidence>
<evidence type="ECO:0000313" key="10">
    <source>
        <dbReference type="WBParaSite" id="PSAMB.scaffold2370size23574.g17576.t1"/>
    </source>
</evidence>
<keyword evidence="9" id="KW-1185">Reference proteome</keyword>
<dbReference type="Pfam" id="PF02460">
    <property type="entry name" value="Patched"/>
    <property type="match status" value="1"/>
</dbReference>
<dbReference type="GO" id="GO:0030659">
    <property type="term" value="C:cytoplasmic vesicle membrane"/>
    <property type="evidence" value="ECO:0007669"/>
    <property type="project" value="TreeGrafter"/>
</dbReference>
<dbReference type="GO" id="GO:0006897">
    <property type="term" value="P:endocytosis"/>
    <property type="evidence" value="ECO:0007669"/>
    <property type="project" value="TreeGrafter"/>
</dbReference>
<feature type="transmembrane region" description="Helical" evidence="7">
    <location>
        <begin position="481"/>
        <end position="499"/>
    </location>
</feature>
<proteinExistence type="inferred from homology"/>
<feature type="transmembrane region" description="Helical" evidence="7">
    <location>
        <begin position="787"/>
        <end position="812"/>
    </location>
</feature>
<feature type="transmembrane region" description="Helical" evidence="7">
    <location>
        <begin position="324"/>
        <end position="351"/>
    </location>
</feature>
<evidence type="ECO:0000256" key="2">
    <source>
        <dbReference type="ARBA" id="ARBA00005585"/>
    </source>
</evidence>
<feature type="transmembrane region" description="Helical" evidence="7">
    <location>
        <begin position="408"/>
        <end position="437"/>
    </location>
</feature>
<feature type="transmembrane region" description="Helical" evidence="7">
    <location>
        <begin position="747"/>
        <end position="766"/>
    </location>
</feature>
<keyword evidence="6" id="KW-0325">Glycoprotein</keyword>
<evidence type="ECO:0000256" key="4">
    <source>
        <dbReference type="ARBA" id="ARBA00022989"/>
    </source>
</evidence>
<keyword evidence="5 7" id="KW-0472">Membrane</keyword>
<feature type="transmembrane region" description="Helical" evidence="7">
    <location>
        <begin position="818"/>
        <end position="845"/>
    </location>
</feature>
<protein>
    <submittedName>
        <fullName evidence="10">SSD domain-containing protein</fullName>
    </submittedName>
</protein>
<feature type="transmembrane region" description="Helical" evidence="7">
    <location>
        <begin position="689"/>
        <end position="708"/>
    </location>
</feature>
<dbReference type="Proteomes" id="UP000887566">
    <property type="component" value="Unplaced"/>
</dbReference>
<feature type="transmembrane region" description="Helical" evidence="7">
    <location>
        <begin position="296"/>
        <end position="318"/>
    </location>
</feature>
<dbReference type="PANTHER" id="PTHR10796">
    <property type="entry name" value="PATCHED-RELATED"/>
    <property type="match status" value="1"/>
</dbReference>
<dbReference type="Pfam" id="PF02355">
    <property type="entry name" value="SecD_SecF_C"/>
    <property type="match status" value="1"/>
</dbReference>
<evidence type="ECO:0000256" key="7">
    <source>
        <dbReference type="SAM" id="Phobius"/>
    </source>
</evidence>
<dbReference type="InterPro" id="IPR048634">
    <property type="entry name" value="SecD_SecF_C"/>
</dbReference>
<evidence type="ECO:0000256" key="3">
    <source>
        <dbReference type="ARBA" id="ARBA00022692"/>
    </source>
</evidence>
<dbReference type="PROSITE" id="PS50156">
    <property type="entry name" value="SSD"/>
    <property type="match status" value="1"/>
</dbReference>
<comment type="similarity">
    <text evidence="2">Belongs to the patched family.</text>
</comment>
<keyword evidence="3 7" id="KW-0812">Transmembrane</keyword>
<dbReference type="WBParaSite" id="PSAMB.scaffold2370size23574.g17576.t1">
    <property type="protein sequence ID" value="PSAMB.scaffold2370size23574.g17576.t1"/>
    <property type="gene ID" value="PSAMB.scaffold2370size23574.g17576"/>
</dbReference>
<comment type="subcellular location">
    <subcellularLocation>
        <location evidence="1">Membrane</location>
        <topology evidence="1">Multi-pass membrane protein</topology>
    </subcellularLocation>
</comment>
<dbReference type="PANTHER" id="PTHR10796:SF108">
    <property type="entry name" value="SSD DOMAIN-CONTAINING PROTEIN"/>
    <property type="match status" value="1"/>
</dbReference>
<sequence>MNHINASLGYFIGRYPWYFFCTSLLVSLVMLAGNKDLKMEKDLRKSFSPRDSNSRQETEAYRKFFNISAMSERFNVLIQPKDGKTMLRPSVMAEVLQLDAYIRKACEEGSAGHNTLAVVEKDGNCGRRKVNQAFHAFQKALHIQEERRSKNESLDPELELNFPNSILYGQRIFVGAYLYGVETVTLEEYHRLGMVSTLSHVNAIGLWYFYEAEDTEEHRNALEKLTLLLFDRSMNDSEFETLYFNVYADAVGNREMIRSSIEASRMFIAGFALMFMFVLGVVFFHSVKYASLDRAIIAIVIAAVFSPLLAAGAAFGLLSWFGVSIYSIMCVTPFLVLGIGVDDAFIMLHAWQRDKKAKSKEFESQCDEDIVPQRMAAVFTDVIPSITITSVTNMLAFGIGALTPTPQMSTFCLCTAMAVIFDLILEVTIFGSVLALYGRREAKTGASQIISTVTKNPEKEENPASFITSYCQFITSSKAKAVAGVLLVVLYVISFVGIARMRATFEPYKTFPSDSSLAISLPRAKRIYDEFTPLTIIVNRPPNATEYRRFLNMVDELEAFPTAYGPDRTQLLLRTYEKYDRAAFQVAVDWGEAKPDDYHFNYNNLPNYIKSNKEAFQNDVKFDVDQKGQVTLSSFSFLLVGRQLSEWCERAVFLRNVRGVLARYSDFQALPYDLDASLLDLMLTVKGSLITSSIVTLFCMAAVCVLFIQNKIGVAIVTSAIASICFTLLGLQSWAGADLDPVTMVNMLMAVGFSVDYTAHTVYHYYKGQEQLSPIDRLASTLKAVAWPMIQAGLSTAICMVPLMFLTTYAILAFAKTVFIVVAVGFFHGLFVLPVVLTALPYSFAVHDRCCRRRRNLPAKQYFIDEKLTYNDGEKLSPCTDNLL</sequence>
<evidence type="ECO:0000259" key="8">
    <source>
        <dbReference type="PROSITE" id="PS50156"/>
    </source>
</evidence>
<name>A0A914VRL8_9BILA</name>
<keyword evidence="4 7" id="KW-1133">Transmembrane helix</keyword>
<organism evidence="9 10">
    <name type="scientific">Plectus sambesii</name>
    <dbReference type="NCBI Taxonomy" id="2011161"/>
    <lineage>
        <taxon>Eukaryota</taxon>
        <taxon>Metazoa</taxon>
        <taxon>Ecdysozoa</taxon>
        <taxon>Nematoda</taxon>
        <taxon>Chromadorea</taxon>
        <taxon>Plectida</taxon>
        <taxon>Plectina</taxon>
        <taxon>Plectoidea</taxon>
        <taxon>Plectidae</taxon>
        <taxon>Plectus</taxon>
    </lineage>
</organism>
<dbReference type="GO" id="GO:0018996">
    <property type="term" value="P:molting cycle, collagen and cuticulin-based cuticle"/>
    <property type="evidence" value="ECO:0007669"/>
    <property type="project" value="TreeGrafter"/>
</dbReference>
<dbReference type="AlphaFoldDB" id="A0A914VRL8"/>
<feature type="transmembrane region" description="Helical" evidence="7">
    <location>
        <begin position="266"/>
        <end position="284"/>
    </location>
</feature>
<reference evidence="10" key="1">
    <citation type="submission" date="2022-11" db="UniProtKB">
        <authorList>
            <consortium name="WormBaseParasite"/>
        </authorList>
    </citation>
    <scope>IDENTIFICATION</scope>
</reference>
<evidence type="ECO:0000256" key="1">
    <source>
        <dbReference type="ARBA" id="ARBA00004141"/>
    </source>
</evidence>
<dbReference type="GO" id="GO:0005886">
    <property type="term" value="C:plasma membrane"/>
    <property type="evidence" value="ECO:0007669"/>
    <property type="project" value="TreeGrafter"/>
</dbReference>
<dbReference type="InterPro" id="IPR000731">
    <property type="entry name" value="SSD"/>
</dbReference>
<evidence type="ECO:0000256" key="6">
    <source>
        <dbReference type="ARBA" id="ARBA00023180"/>
    </source>
</evidence>